<dbReference type="AlphaFoldDB" id="A0A1Y2HCE6"/>
<feature type="compositionally biased region" description="Basic residues" evidence="1">
    <location>
        <begin position="42"/>
        <end position="53"/>
    </location>
</feature>
<evidence type="ECO:0000313" key="3">
    <source>
        <dbReference type="Proteomes" id="UP000193411"/>
    </source>
</evidence>
<accession>A0A1Y2HCE6</accession>
<feature type="region of interest" description="Disordered" evidence="1">
    <location>
        <begin position="1"/>
        <end position="53"/>
    </location>
</feature>
<protein>
    <submittedName>
        <fullName evidence="2">Uncharacterized protein</fullName>
    </submittedName>
</protein>
<reference evidence="2 3" key="1">
    <citation type="submission" date="2016-07" db="EMBL/GenBank/DDBJ databases">
        <title>Pervasive Adenine N6-methylation of Active Genes in Fungi.</title>
        <authorList>
            <consortium name="DOE Joint Genome Institute"/>
            <person name="Mondo S.J."/>
            <person name="Dannebaum R.O."/>
            <person name="Kuo R.C."/>
            <person name="Labutti K."/>
            <person name="Haridas S."/>
            <person name="Kuo A."/>
            <person name="Salamov A."/>
            <person name="Ahrendt S.R."/>
            <person name="Lipzen A."/>
            <person name="Sullivan W."/>
            <person name="Andreopoulos W.B."/>
            <person name="Clum A."/>
            <person name="Lindquist E."/>
            <person name="Daum C."/>
            <person name="Ramamoorthy G.K."/>
            <person name="Gryganskyi A."/>
            <person name="Culley D."/>
            <person name="Magnuson J.K."/>
            <person name="James T.Y."/>
            <person name="O'Malley M.A."/>
            <person name="Stajich J.E."/>
            <person name="Spatafora J.W."/>
            <person name="Visel A."/>
            <person name="Grigoriev I.V."/>
        </authorList>
    </citation>
    <scope>NUCLEOTIDE SEQUENCE [LARGE SCALE GENOMIC DNA]</scope>
    <source>
        <strain evidence="2 3">PL171</strain>
    </source>
</reference>
<evidence type="ECO:0000313" key="2">
    <source>
        <dbReference type="EMBL" id="ORZ31363.1"/>
    </source>
</evidence>
<dbReference type="Proteomes" id="UP000193411">
    <property type="component" value="Unassembled WGS sequence"/>
</dbReference>
<comment type="caution">
    <text evidence="2">The sequence shown here is derived from an EMBL/GenBank/DDBJ whole genome shotgun (WGS) entry which is preliminary data.</text>
</comment>
<evidence type="ECO:0000256" key="1">
    <source>
        <dbReference type="SAM" id="MobiDB-lite"/>
    </source>
</evidence>
<proteinExistence type="predicted"/>
<keyword evidence="3" id="KW-1185">Reference proteome</keyword>
<name>A0A1Y2HCE6_9FUNG</name>
<feature type="compositionally biased region" description="Basic and acidic residues" evidence="1">
    <location>
        <begin position="12"/>
        <end position="27"/>
    </location>
</feature>
<sequence length="53" mass="5733">MLKRGCKGSSPAHHDPKGGRSGPDRRQWARAGIQPVTISSGRTRKVGPHPHPK</sequence>
<organism evidence="2 3">
    <name type="scientific">Catenaria anguillulae PL171</name>
    <dbReference type="NCBI Taxonomy" id="765915"/>
    <lineage>
        <taxon>Eukaryota</taxon>
        <taxon>Fungi</taxon>
        <taxon>Fungi incertae sedis</taxon>
        <taxon>Blastocladiomycota</taxon>
        <taxon>Blastocladiomycetes</taxon>
        <taxon>Blastocladiales</taxon>
        <taxon>Catenariaceae</taxon>
        <taxon>Catenaria</taxon>
    </lineage>
</organism>
<dbReference type="OrthoDB" id="6921389at2759"/>
<gene>
    <name evidence="2" type="ORF">BCR44DRAFT_36869</name>
</gene>
<dbReference type="EMBL" id="MCFL01000061">
    <property type="protein sequence ID" value="ORZ31363.1"/>
    <property type="molecule type" value="Genomic_DNA"/>
</dbReference>